<protein>
    <submittedName>
        <fullName evidence="2">Uncharacterized protein</fullName>
    </submittedName>
</protein>
<gene>
    <name evidence="2" type="ORF">PEVE_00003940</name>
</gene>
<name>A0ABN8LRP4_9CNID</name>
<feature type="non-terminal residue" evidence="2">
    <location>
        <position position="1"/>
    </location>
</feature>
<evidence type="ECO:0000256" key="1">
    <source>
        <dbReference type="SAM" id="MobiDB-lite"/>
    </source>
</evidence>
<feature type="compositionally biased region" description="Low complexity" evidence="1">
    <location>
        <begin position="22"/>
        <end position="39"/>
    </location>
</feature>
<keyword evidence="3" id="KW-1185">Reference proteome</keyword>
<dbReference type="EMBL" id="CALNXI010000124">
    <property type="protein sequence ID" value="CAH3019739.1"/>
    <property type="molecule type" value="Genomic_DNA"/>
</dbReference>
<proteinExistence type="predicted"/>
<organism evidence="2 3">
    <name type="scientific">Porites evermanni</name>
    <dbReference type="NCBI Taxonomy" id="104178"/>
    <lineage>
        <taxon>Eukaryota</taxon>
        <taxon>Metazoa</taxon>
        <taxon>Cnidaria</taxon>
        <taxon>Anthozoa</taxon>
        <taxon>Hexacorallia</taxon>
        <taxon>Scleractinia</taxon>
        <taxon>Fungiina</taxon>
        <taxon>Poritidae</taxon>
        <taxon>Porites</taxon>
    </lineage>
</organism>
<evidence type="ECO:0000313" key="3">
    <source>
        <dbReference type="Proteomes" id="UP001159427"/>
    </source>
</evidence>
<sequence>QHGHSRPYCPPVQTRERCSSDCCSSRSHDAASSGSGHSSFPLRGRVGERSHRRSRAASCNPEPPTLAKEILKALQAKTEEVKVVKEVLDSLRHKSVEEKPDFKYKSNKKQFKFTTEVKNKFNQILDRAGADDMITDNRNKLISIADRDGWE</sequence>
<evidence type="ECO:0000313" key="2">
    <source>
        <dbReference type="EMBL" id="CAH3019739.1"/>
    </source>
</evidence>
<reference evidence="2 3" key="1">
    <citation type="submission" date="2022-05" db="EMBL/GenBank/DDBJ databases">
        <authorList>
            <consortium name="Genoscope - CEA"/>
            <person name="William W."/>
        </authorList>
    </citation>
    <scope>NUCLEOTIDE SEQUENCE [LARGE SCALE GENOMIC DNA]</scope>
</reference>
<comment type="caution">
    <text evidence="2">The sequence shown here is derived from an EMBL/GenBank/DDBJ whole genome shotgun (WGS) entry which is preliminary data.</text>
</comment>
<dbReference type="Proteomes" id="UP001159427">
    <property type="component" value="Unassembled WGS sequence"/>
</dbReference>
<accession>A0ABN8LRP4</accession>
<feature type="region of interest" description="Disordered" evidence="1">
    <location>
        <begin position="1"/>
        <end position="64"/>
    </location>
</feature>